<dbReference type="RefSeq" id="WP_082783491.1">
    <property type="nucleotide sequence ID" value="NZ_LRRD01000124.1"/>
</dbReference>
<dbReference type="Proteomes" id="UP000075653">
    <property type="component" value="Unassembled WGS sequence"/>
</dbReference>
<accession>A0A149VV51</accession>
<evidence type="ECO:0000313" key="1">
    <source>
        <dbReference type="EMBL" id="KXW57103.1"/>
    </source>
</evidence>
<dbReference type="STRING" id="1789004.FEMY_23820"/>
<dbReference type="PATRIC" id="fig|1789004.3.peg.2521"/>
<sequence>MKALNDAINRLHATRQAKAAGHLAKQPELFDTGSDTPLSLAELATTSALAADTPLASSSAGVEIDAANAKRERSKLLPVRHVERDFFLCDMFDYAIKDDSASMEAPIFTLATKPDLAVWNWASKDSSRSVEVYPSVKGRATQFDKDVLIFVVSQMTEALNCGRQDAKNRTVRFVVYDYLVSTNKPTGGSQYGRLEAAFDRLAGTRIKTDIKTGDQREKQNFGIIDSWTIIEKSPDDERMIAVEVTLSKWLFNAVQAHEVLTIHRDYFRLRKPLERRLYELARKHCGQQALWMIGLELLREKCGAHSHIRAFRSQVLEIINADTLPEYRMTYAREKDQVMFYTKITKKLMAALASGKSQFST</sequence>
<organism evidence="1 2">
    <name type="scientific">Ferrovum myxofaciens</name>
    <dbReference type="NCBI Taxonomy" id="416213"/>
    <lineage>
        <taxon>Bacteria</taxon>
        <taxon>Pseudomonadati</taxon>
        <taxon>Pseudomonadota</taxon>
        <taxon>Betaproteobacteria</taxon>
        <taxon>Ferrovales</taxon>
        <taxon>Ferrovaceae</taxon>
        <taxon>Ferrovum</taxon>
    </lineage>
</organism>
<dbReference type="InterPro" id="IPR018777">
    <property type="entry name" value="Replication_initiator_prot_A"/>
</dbReference>
<keyword evidence="2" id="KW-1185">Reference proteome</keyword>
<proteinExistence type="predicted"/>
<reference evidence="1 2" key="1">
    <citation type="submission" date="2016-01" db="EMBL/GenBank/DDBJ databases">
        <title>Genome sequence of the acidophilic iron oxidising Ferrovum strain Z-31.</title>
        <authorList>
            <person name="Poehlein A."/>
            <person name="Ullrich S.R."/>
            <person name="Schloemann M."/>
            <person name="Muehling M."/>
            <person name="Daniel R."/>
        </authorList>
    </citation>
    <scope>NUCLEOTIDE SEQUENCE [LARGE SCALE GENOMIC DNA]</scope>
    <source>
        <strain evidence="1 2">Z-31</strain>
    </source>
</reference>
<name>A0A149VV51_9PROT</name>
<dbReference type="Pfam" id="PF10134">
    <property type="entry name" value="RPA"/>
    <property type="match status" value="1"/>
</dbReference>
<gene>
    <name evidence="1" type="ORF">FEMY_23820</name>
</gene>
<protein>
    <submittedName>
        <fullName evidence="1">Replication initiator protein A</fullName>
    </submittedName>
</protein>
<evidence type="ECO:0000313" key="2">
    <source>
        <dbReference type="Proteomes" id="UP000075653"/>
    </source>
</evidence>
<comment type="caution">
    <text evidence="1">The sequence shown here is derived from an EMBL/GenBank/DDBJ whole genome shotgun (WGS) entry which is preliminary data.</text>
</comment>
<dbReference type="EMBL" id="LRRD01000124">
    <property type="protein sequence ID" value="KXW57103.1"/>
    <property type="molecule type" value="Genomic_DNA"/>
</dbReference>
<dbReference type="AlphaFoldDB" id="A0A149VV51"/>